<name>A0AA47MKV7_MERPO</name>
<gene>
    <name evidence="2" type="ORF">N1851_020110</name>
</gene>
<accession>A0AA47MKV7</accession>
<organism evidence="2 3">
    <name type="scientific">Merluccius polli</name>
    <name type="common">Benguela hake</name>
    <name type="synonym">Merluccius cadenati</name>
    <dbReference type="NCBI Taxonomy" id="89951"/>
    <lineage>
        <taxon>Eukaryota</taxon>
        <taxon>Metazoa</taxon>
        <taxon>Chordata</taxon>
        <taxon>Craniata</taxon>
        <taxon>Vertebrata</taxon>
        <taxon>Euteleostomi</taxon>
        <taxon>Actinopterygii</taxon>
        <taxon>Neopterygii</taxon>
        <taxon>Teleostei</taxon>
        <taxon>Neoteleostei</taxon>
        <taxon>Acanthomorphata</taxon>
        <taxon>Zeiogadaria</taxon>
        <taxon>Gadariae</taxon>
        <taxon>Gadiformes</taxon>
        <taxon>Gadoidei</taxon>
        <taxon>Merlucciidae</taxon>
        <taxon>Merluccius</taxon>
    </lineage>
</organism>
<feature type="region of interest" description="Disordered" evidence="1">
    <location>
        <begin position="143"/>
        <end position="167"/>
    </location>
</feature>
<protein>
    <submittedName>
        <fullName evidence="2">Uncharacterized protein</fullName>
    </submittedName>
</protein>
<evidence type="ECO:0000256" key="1">
    <source>
        <dbReference type="SAM" id="MobiDB-lite"/>
    </source>
</evidence>
<evidence type="ECO:0000313" key="2">
    <source>
        <dbReference type="EMBL" id="KAK0142223.1"/>
    </source>
</evidence>
<dbReference type="AlphaFoldDB" id="A0AA47MKV7"/>
<proteinExistence type="predicted"/>
<sequence length="167" mass="18506">MISPIISTPPWLPPSTHWLPQNNTSLPWFTPELRKMKQTGRQLERLTKKTSLTVHHEAYKIHLSAHKDSLTAGKSAYFSSIINDSNRNPQALFSTIKSPLLIHHCPLHLTQHPLFQPLFSPSLLTFPSLPPIAASPGLLRLPPPSSLNSSAHPKLQPAPSTPYPSPC</sequence>
<dbReference type="EMBL" id="JAOPHQ010003703">
    <property type="protein sequence ID" value="KAK0142223.1"/>
    <property type="molecule type" value="Genomic_DNA"/>
</dbReference>
<keyword evidence="3" id="KW-1185">Reference proteome</keyword>
<dbReference type="Proteomes" id="UP001174136">
    <property type="component" value="Unassembled WGS sequence"/>
</dbReference>
<evidence type="ECO:0000313" key="3">
    <source>
        <dbReference type="Proteomes" id="UP001174136"/>
    </source>
</evidence>
<reference evidence="2" key="1">
    <citation type="journal article" date="2023" name="Front. Mar. Sci.">
        <title>A new Merluccius polli reference genome to investigate the effects of global change in West African waters.</title>
        <authorList>
            <person name="Mateo J.L."/>
            <person name="Blanco-Fernandez C."/>
            <person name="Garcia-Vazquez E."/>
            <person name="Machado-Schiaffino G."/>
        </authorList>
    </citation>
    <scope>NUCLEOTIDE SEQUENCE</scope>
    <source>
        <strain evidence="2">C29</strain>
        <tissue evidence="2">Fin</tissue>
    </source>
</reference>
<comment type="caution">
    <text evidence="2">The sequence shown here is derived from an EMBL/GenBank/DDBJ whole genome shotgun (WGS) entry which is preliminary data.</text>
</comment>